<dbReference type="GeneID" id="28872529"/>
<keyword evidence="1" id="KW-0378">Hydrolase</keyword>
<dbReference type="RefSeq" id="XP_018150740.1">
    <property type="nucleotide sequence ID" value="XM_018308422.1"/>
</dbReference>
<protein>
    <submittedName>
        <fullName evidence="1">Isochorismatase hydrolase</fullName>
    </submittedName>
</protein>
<keyword evidence="2" id="KW-1185">Reference proteome</keyword>
<dbReference type="Proteomes" id="UP000092177">
    <property type="component" value="Chromosome 10"/>
</dbReference>
<accession>A0A1B7XR23</accession>
<gene>
    <name evidence="1" type="ORF">CH63R_13448</name>
</gene>
<evidence type="ECO:0000313" key="1">
    <source>
        <dbReference type="EMBL" id="OBR02222.1"/>
    </source>
</evidence>
<dbReference type="KEGG" id="chig:CH63R_13448"/>
<sequence length="40" mass="4276">MDAIIAEEAVDTRDVPGSSAEKLNKASLNTIADAFRTLIQ</sequence>
<proteinExistence type="predicted"/>
<reference evidence="2" key="1">
    <citation type="journal article" date="2017" name="BMC Genomics">
        <title>Gapless genome assembly of Colletotrichum higginsianum reveals chromosome structure and association of transposable elements with secondary metabolite gene clusters.</title>
        <authorList>
            <person name="Dallery J.-F."/>
            <person name="Lapalu N."/>
            <person name="Zampounis A."/>
            <person name="Pigne S."/>
            <person name="Luyten I."/>
            <person name="Amselem J."/>
            <person name="Wittenberg A.H.J."/>
            <person name="Zhou S."/>
            <person name="de Queiroz M.V."/>
            <person name="Robin G.P."/>
            <person name="Auger A."/>
            <person name="Hainaut M."/>
            <person name="Henrissat B."/>
            <person name="Kim K.-T."/>
            <person name="Lee Y.-H."/>
            <person name="Lespinet O."/>
            <person name="Schwartz D.C."/>
            <person name="Thon M.R."/>
            <person name="O'Connell R.J."/>
        </authorList>
    </citation>
    <scope>NUCLEOTIDE SEQUENCE [LARGE SCALE GENOMIC DNA]</scope>
    <source>
        <strain evidence="2">IMI 349063</strain>
    </source>
</reference>
<organism evidence="1 2">
    <name type="scientific">Colletotrichum higginsianum (strain IMI 349063)</name>
    <name type="common">Crucifer anthracnose fungus</name>
    <dbReference type="NCBI Taxonomy" id="759273"/>
    <lineage>
        <taxon>Eukaryota</taxon>
        <taxon>Fungi</taxon>
        <taxon>Dikarya</taxon>
        <taxon>Ascomycota</taxon>
        <taxon>Pezizomycotina</taxon>
        <taxon>Sordariomycetes</taxon>
        <taxon>Hypocreomycetidae</taxon>
        <taxon>Glomerellales</taxon>
        <taxon>Glomerellaceae</taxon>
        <taxon>Colletotrichum</taxon>
        <taxon>Colletotrichum destructivum species complex</taxon>
    </lineage>
</organism>
<dbReference type="GO" id="GO:0016787">
    <property type="term" value="F:hydrolase activity"/>
    <property type="evidence" value="ECO:0007669"/>
    <property type="project" value="UniProtKB-KW"/>
</dbReference>
<dbReference type="AlphaFoldDB" id="A0A1B7XR23"/>
<dbReference type="EMBL" id="LTAN01000010">
    <property type="protein sequence ID" value="OBR02222.1"/>
    <property type="molecule type" value="Genomic_DNA"/>
</dbReference>
<comment type="caution">
    <text evidence="1">The sequence shown here is derived from an EMBL/GenBank/DDBJ whole genome shotgun (WGS) entry which is preliminary data.</text>
</comment>
<dbReference type="VEuPathDB" id="FungiDB:CH63R_13448"/>
<evidence type="ECO:0000313" key="2">
    <source>
        <dbReference type="Proteomes" id="UP000092177"/>
    </source>
</evidence>
<name>A0A1B7XR23_COLHI</name>